<evidence type="ECO:0000256" key="4">
    <source>
        <dbReference type="ARBA" id="ARBA00022723"/>
    </source>
</evidence>
<evidence type="ECO:0000256" key="6">
    <source>
        <dbReference type="ARBA" id="ARBA00022814"/>
    </source>
</evidence>
<organism evidence="10 11">
    <name type="scientific">SAR86 cluster bacterium</name>
    <dbReference type="NCBI Taxonomy" id="2030880"/>
    <lineage>
        <taxon>Bacteria</taxon>
        <taxon>Pseudomonadati</taxon>
        <taxon>Pseudomonadota</taxon>
        <taxon>Gammaproteobacteria</taxon>
        <taxon>SAR86 cluster</taxon>
    </lineage>
</organism>
<evidence type="ECO:0000256" key="8">
    <source>
        <dbReference type="PIRSR" id="PIRSR600760-2"/>
    </source>
</evidence>
<reference evidence="10" key="1">
    <citation type="submission" date="2022-05" db="EMBL/GenBank/DDBJ databases">
        <title>Single-amplified genomics reveal most streamlined microbe among free-living bacteria.</title>
        <authorList>
            <person name="Roda-Garcia J."/>
            <person name="Haro-Moreno J.M."/>
            <person name="Rodriguez-Valera F."/>
            <person name="Almagro-Moreno S."/>
            <person name="Lopez-Perez M."/>
        </authorList>
    </citation>
    <scope>NUCLEOTIDE SEQUENCE</scope>
    <source>
        <strain evidence="10">TMED112-D2-2</strain>
    </source>
</reference>
<dbReference type="InterPro" id="IPR000760">
    <property type="entry name" value="Inositol_monophosphatase-like"/>
</dbReference>
<keyword evidence="4 8" id="KW-0479">Metal-binding</keyword>
<dbReference type="InterPro" id="IPR033942">
    <property type="entry name" value="IMPase"/>
</dbReference>
<evidence type="ECO:0000313" key="11">
    <source>
        <dbReference type="Proteomes" id="UP001056381"/>
    </source>
</evidence>
<dbReference type="CDD" id="cd01639">
    <property type="entry name" value="IMPase"/>
    <property type="match status" value="1"/>
</dbReference>
<dbReference type="PANTHER" id="PTHR20854">
    <property type="entry name" value="INOSITOL MONOPHOSPHATASE"/>
    <property type="match status" value="1"/>
</dbReference>
<dbReference type="GO" id="GO:0007165">
    <property type="term" value="P:signal transduction"/>
    <property type="evidence" value="ECO:0007669"/>
    <property type="project" value="TreeGrafter"/>
</dbReference>
<accession>A0A9Q8X2Y8</accession>
<dbReference type="PRINTS" id="PR00377">
    <property type="entry name" value="IMPHPHTASES"/>
</dbReference>
<dbReference type="AlphaFoldDB" id="A0A9Q8X2Y8"/>
<dbReference type="GO" id="GO:0008934">
    <property type="term" value="F:inositol monophosphate 1-phosphatase activity"/>
    <property type="evidence" value="ECO:0007669"/>
    <property type="project" value="InterPro"/>
</dbReference>
<dbReference type="EMBL" id="CP097966">
    <property type="protein sequence ID" value="URQ63722.1"/>
    <property type="molecule type" value="Genomic_DNA"/>
</dbReference>
<evidence type="ECO:0000256" key="1">
    <source>
        <dbReference type="ARBA" id="ARBA00001033"/>
    </source>
</evidence>
<comment type="similarity">
    <text evidence="3 9">Belongs to the inositol monophosphatase superfamily.</text>
</comment>
<feature type="binding site" evidence="8">
    <location>
        <position position="207"/>
    </location>
    <ligand>
        <name>Mg(2+)</name>
        <dbReference type="ChEBI" id="CHEBI:18420"/>
        <label>1</label>
        <note>catalytic</note>
    </ligand>
</feature>
<dbReference type="GO" id="GO:0031564">
    <property type="term" value="P:transcription antitermination"/>
    <property type="evidence" value="ECO:0007669"/>
    <property type="project" value="UniProtKB-KW"/>
</dbReference>
<feature type="binding site" evidence="8">
    <location>
        <position position="84"/>
    </location>
    <ligand>
        <name>Mg(2+)</name>
        <dbReference type="ChEBI" id="CHEBI:18420"/>
        <label>1</label>
        <note>catalytic</note>
    </ligand>
</feature>
<dbReference type="InterPro" id="IPR020583">
    <property type="entry name" value="Inositol_monoP_metal-BS"/>
</dbReference>
<protein>
    <recommendedName>
        <fullName evidence="9">Inositol-1-monophosphatase</fullName>
        <ecNumber evidence="9">3.1.3.25</ecNumber>
    </recommendedName>
</protein>
<dbReference type="GO" id="GO:0006020">
    <property type="term" value="P:inositol metabolic process"/>
    <property type="evidence" value="ECO:0007669"/>
    <property type="project" value="TreeGrafter"/>
</dbReference>
<feature type="binding site" evidence="8">
    <location>
        <position position="65"/>
    </location>
    <ligand>
        <name>Mg(2+)</name>
        <dbReference type="ChEBI" id="CHEBI:18420"/>
        <label>1</label>
        <note>catalytic</note>
    </ligand>
</feature>
<proteinExistence type="inferred from homology"/>
<comment type="cofactor">
    <cofactor evidence="2 8 9">
        <name>Mg(2+)</name>
        <dbReference type="ChEBI" id="CHEBI:18420"/>
    </cofactor>
</comment>
<comment type="catalytic activity">
    <reaction evidence="1 9">
        <text>a myo-inositol phosphate + H2O = myo-inositol + phosphate</text>
        <dbReference type="Rhea" id="RHEA:24056"/>
        <dbReference type="ChEBI" id="CHEBI:15377"/>
        <dbReference type="ChEBI" id="CHEBI:17268"/>
        <dbReference type="ChEBI" id="CHEBI:43474"/>
        <dbReference type="ChEBI" id="CHEBI:84139"/>
        <dbReference type="EC" id="3.1.3.25"/>
    </reaction>
</comment>
<evidence type="ECO:0000256" key="9">
    <source>
        <dbReference type="RuleBase" id="RU364068"/>
    </source>
</evidence>
<dbReference type="Pfam" id="PF00459">
    <property type="entry name" value="Inositol_P"/>
    <property type="match status" value="1"/>
</dbReference>
<sequence>MNLKENLSIAKEIAREAGDFLLDNKNKTKQIFSEEGRDIKLEIDRATETRIKKSLKDTGIPVLGEEFGGNSISENSYLWVIDPLDGTSNYFRGLDQCCVSIALLKGTEGLIGVIYNFNTDEMFESAKGMGAFLNGQKIKVSDVDKREKGYLTTGFPSSKEMKVNEEFISLLKEFKKVRMFGSAALSCAYIASGKCDFYTEKGVYIWDFAAGISLIEEAGGSVNFEEISEGRYSVSFSNGKI</sequence>
<keyword evidence="6" id="KW-0804">Transcription</keyword>
<evidence type="ECO:0000256" key="2">
    <source>
        <dbReference type="ARBA" id="ARBA00001946"/>
    </source>
</evidence>
<dbReference type="Proteomes" id="UP001056381">
    <property type="component" value="Chromosome"/>
</dbReference>
<dbReference type="PROSITE" id="PS00629">
    <property type="entry name" value="IMP_1"/>
    <property type="match status" value="1"/>
</dbReference>
<gene>
    <name evidence="10" type="ORF">M9B40_04095</name>
</gene>
<name>A0A9Q8X2Y8_9GAMM</name>
<evidence type="ECO:0000256" key="5">
    <source>
        <dbReference type="ARBA" id="ARBA00022801"/>
    </source>
</evidence>
<evidence type="ECO:0000256" key="7">
    <source>
        <dbReference type="ARBA" id="ARBA00022842"/>
    </source>
</evidence>
<evidence type="ECO:0000313" key="10">
    <source>
        <dbReference type="EMBL" id="URQ63722.1"/>
    </source>
</evidence>
<keyword evidence="5 9" id="KW-0378">Hydrolase</keyword>
<feature type="binding site" evidence="8">
    <location>
        <position position="85"/>
    </location>
    <ligand>
        <name>Mg(2+)</name>
        <dbReference type="ChEBI" id="CHEBI:18420"/>
        <label>1</label>
        <note>catalytic</note>
    </ligand>
</feature>
<dbReference type="Gene3D" id="3.30.540.10">
    <property type="entry name" value="Fructose-1,6-Bisphosphatase, subunit A, domain 1"/>
    <property type="match status" value="1"/>
</dbReference>
<dbReference type="SUPFAM" id="SSF56655">
    <property type="entry name" value="Carbohydrate phosphatase"/>
    <property type="match status" value="1"/>
</dbReference>
<feature type="binding site" evidence="8">
    <location>
        <position position="82"/>
    </location>
    <ligand>
        <name>Mg(2+)</name>
        <dbReference type="ChEBI" id="CHEBI:18420"/>
        <label>1</label>
        <note>catalytic</note>
    </ligand>
</feature>
<keyword evidence="11" id="KW-1185">Reference proteome</keyword>
<keyword evidence="6" id="KW-0805">Transcription regulation</keyword>
<dbReference type="GO" id="GO:0046872">
    <property type="term" value="F:metal ion binding"/>
    <property type="evidence" value="ECO:0007669"/>
    <property type="project" value="UniProtKB-KW"/>
</dbReference>
<dbReference type="PANTHER" id="PTHR20854:SF4">
    <property type="entry name" value="INOSITOL-1-MONOPHOSPHATASE-RELATED"/>
    <property type="match status" value="1"/>
</dbReference>
<keyword evidence="6" id="KW-0889">Transcription antitermination</keyword>
<dbReference type="EC" id="3.1.3.25" evidence="9"/>
<evidence type="ECO:0000256" key="3">
    <source>
        <dbReference type="ARBA" id="ARBA00009759"/>
    </source>
</evidence>
<dbReference type="Gene3D" id="3.40.190.80">
    <property type="match status" value="1"/>
</dbReference>
<keyword evidence="7 8" id="KW-0460">Magnesium</keyword>